<dbReference type="OrthoDB" id="6343797at2759"/>
<organism evidence="1 2">
    <name type="scientific">Coptotermes formosanus</name>
    <name type="common">Formosan subterranean termite</name>
    <dbReference type="NCBI Taxonomy" id="36987"/>
    <lineage>
        <taxon>Eukaryota</taxon>
        <taxon>Metazoa</taxon>
        <taxon>Ecdysozoa</taxon>
        <taxon>Arthropoda</taxon>
        <taxon>Hexapoda</taxon>
        <taxon>Insecta</taxon>
        <taxon>Pterygota</taxon>
        <taxon>Neoptera</taxon>
        <taxon>Polyneoptera</taxon>
        <taxon>Dictyoptera</taxon>
        <taxon>Blattodea</taxon>
        <taxon>Blattoidea</taxon>
        <taxon>Termitoidae</taxon>
        <taxon>Rhinotermitidae</taxon>
        <taxon>Coptotermes</taxon>
    </lineage>
</organism>
<feature type="non-terminal residue" evidence="1">
    <location>
        <position position="62"/>
    </location>
</feature>
<name>A0A6L2PEB1_COPFO</name>
<comment type="caution">
    <text evidence="1">The sequence shown here is derived from an EMBL/GenBank/DDBJ whole genome shotgun (WGS) entry which is preliminary data.</text>
</comment>
<proteinExistence type="predicted"/>
<dbReference type="EMBL" id="BLKM01007500">
    <property type="protein sequence ID" value="GFG30841.1"/>
    <property type="molecule type" value="Genomic_DNA"/>
</dbReference>
<dbReference type="AlphaFoldDB" id="A0A6L2PEB1"/>
<accession>A0A6L2PEB1</accession>
<protein>
    <submittedName>
        <fullName evidence="1">Uncharacterized protein</fullName>
    </submittedName>
</protein>
<keyword evidence="2" id="KW-1185">Reference proteome</keyword>
<evidence type="ECO:0000313" key="2">
    <source>
        <dbReference type="Proteomes" id="UP000502823"/>
    </source>
</evidence>
<sequence>VINRAPRPVYKLEDLNKSIIDSHFYGEELTPVRIAKCTEYKIEKILKKRYKRGILENLVRSK</sequence>
<dbReference type="Proteomes" id="UP000502823">
    <property type="component" value="Unassembled WGS sequence"/>
</dbReference>
<dbReference type="InParanoid" id="A0A6L2PEB1"/>
<reference evidence="2" key="1">
    <citation type="submission" date="2020-01" db="EMBL/GenBank/DDBJ databases">
        <title>Draft genome sequence of the Termite Coptotermes fromosanus.</title>
        <authorList>
            <person name="Itakura S."/>
            <person name="Yosikawa Y."/>
            <person name="Umezawa K."/>
        </authorList>
    </citation>
    <scope>NUCLEOTIDE SEQUENCE [LARGE SCALE GENOMIC DNA]</scope>
</reference>
<evidence type="ECO:0000313" key="1">
    <source>
        <dbReference type="EMBL" id="GFG30841.1"/>
    </source>
</evidence>
<feature type="non-terminal residue" evidence="1">
    <location>
        <position position="1"/>
    </location>
</feature>
<gene>
    <name evidence="1" type="ORF">Cfor_11738</name>
</gene>